<feature type="coiled-coil region" evidence="1">
    <location>
        <begin position="502"/>
        <end position="529"/>
    </location>
</feature>
<dbReference type="InterPro" id="IPR018490">
    <property type="entry name" value="cNMP-bd_dom_sf"/>
</dbReference>
<organism evidence="4 5">
    <name type="scientific">Exocentrus adspersus</name>
    <dbReference type="NCBI Taxonomy" id="1586481"/>
    <lineage>
        <taxon>Eukaryota</taxon>
        <taxon>Metazoa</taxon>
        <taxon>Ecdysozoa</taxon>
        <taxon>Arthropoda</taxon>
        <taxon>Hexapoda</taxon>
        <taxon>Insecta</taxon>
        <taxon>Pterygota</taxon>
        <taxon>Neoptera</taxon>
        <taxon>Endopterygota</taxon>
        <taxon>Coleoptera</taxon>
        <taxon>Polyphaga</taxon>
        <taxon>Cucujiformia</taxon>
        <taxon>Chrysomeloidea</taxon>
        <taxon>Cerambycidae</taxon>
        <taxon>Lamiinae</taxon>
        <taxon>Acanthocinini</taxon>
        <taxon>Exocentrus</taxon>
    </lineage>
</organism>
<dbReference type="GO" id="GO:0098855">
    <property type="term" value="C:HCN channel complex"/>
    <property type="evidence" value="ECO:0007669"/>
    <property type="project" value="TreeGrafter"/>
</dbReference>
<name>A0AAV8VUU8_9CUCU</name>
<dbReference type="Proteomes" id="UP001159042">
    <property type="component" value="Unassembled WGS sequence"/>
</dbReference>
<dbReference type="Gene3D" id="2.60.120.10">
    <property type="entry name" value="Jelly Rolls"/>
    <property type="match status" value="1"/>
</dbReference>
<accession>A0AAV8VUU8</accession>
<feature type="transmembrane region" description="Helical" evidence="2">
    <location>
        <begin position="199"/>
        <end position="225"/>
    </location>
</feature>
<keyword evidence="5" id="KW-1185">Reference proteome</keyword>
<dbReference type="CDD" id="cd00038">
    <property type="entry name" value="CAP_ED"/>
    <property type="match status" value="1"/>
</dbReference>
<dbReference type="Pfam" id="PF00027">
    <property type="entry name" value="cNMP_binding"/>
    <property type="match status" value="1"/>
</dbReference>
<dbReference type="SMART" id="SM00100">
    <property type="entry name" value="cNMP"/>
    <property type="match status" value="1"/>
</dbReference>
<dbReference type="InterPro" id="IPR014710">
    <property type="entry name" value="RmlC-like_jellyroll"/>
</dbReference>
<dbReference type="AlphaFoldDB" id="A0AAV8VUU8"/>
<dbReference type="PROSITE" id="PS50042">
    <property type="entry name" value="CNMP_BINDING_3"/>
    <property type="match status" value="1"/>
</dbReference>
<evidence type="ECO:0000259" key="3">
    <source>
        <dbReference type="PROSITE" id="PS50042"/>
    </source>
</evidence>
<keyword evidence="2" id="KW-0812">Transmembrane</keyword>
<dbReference type="InterPro" id="IPR000595">
    <property type="entry name" value="cNMP-bd_dom"/>
</dbReference>
<dbReference type="EMBL" id="JANEYG010000028">
    <property type="protein sequence ID" value="KAJ8917994.1"/>
    <property type="molecule type" value="Genomic_DNA"/>
</dbReference>
<dbReference type="InterPro" id="IPR051413">
    <property type="entry name" value="K/Na_HCN_channel"/>
</dbReference>
<sequence length="548" mass="63944">MHHKCTIATGGKLLNNLHWTQKIRLVSIDNPLRYSYFRSYIAVAEEQIRHLKTNKYVIHPFSKFRAWYELFLIYLYGSLLITKPIDGGFRIRHTNSYHYYTLFTDVMAWVDIVINFFTGYEMEGGKYIELRMWSIAKHYALGPYFLLDAVSSIPKSSVYIVAVDRRELLLFLGIACLSGLFKFLRLVSLIKCIKNTAEYFSVATQGVLFLIGSTIMTLMTIHWMACMQFAVPRIRNYFNASDLDTRMASWYYQGNLYYKPFTEQYTHCFFRSTAYFLNIYLSVYKMTLPEEYVLAALTYGLGKIIIAFIWIILAVAIINSRYMNVKYAELTNQLDEYMAHKQLPVRLRNSIKQYFLFKYRNRYFKEDVIVSLLSENLKSEVSLHICGSLIRNVALFSDMTTTEVSKMVDYLIPEIFLPNDIIIQSGSHADCMYFLNSGTVAVYTRSGKEIDHLQDGAYFGEIAILLKNETRISTVVAIEISHVYRLNKRDLRKYLLTNKKIIEKLMKNAEKKYNTIMRLEEEYKTLLLEKSLLGVEKVSLSPLSNDIE</sequence>
<reference evidence="4 5" key="1">
    <citation type="journal article" date="2023" name="Insect Mol. Biol.">
        <title>Genome sequencing provides insights into the evolution of gene families encoding plant cell wall-degrading enzymes in longhorned beetles.</title>
        <authorList>
            <person name="Shin N.R."/>
            <person name="Okamura Y."/>
            <person name="Kirsch R."/>
            <person name="Pauchet Y."/>
        </authorList>
    </citation>
    <scope>NUCLEOTIDE SEQUENCE [LARGE SCALE GENOMIC DNA]</scope>
    <source>
        <strain evidence="4">EAD_L_NR</strain>
    </source>
</reference>
<keyword evidence="2" id="KW-0472">Membrane</keyword>
<comment type="caution">
    <text evidence="4">The sequence shown here is derived from an EMBL/GenBank/DDBJ whole genome shotgun (WGS) entry which is preliminary data.</text>
</comment>
<proteinExistence type="predicted"/>
<dbReference type="SUPFAM" id="SSF51206">
    <property type="entry name" value="cAMP-binding domain-like"/>
    <property type="match status" value="1"/>
</dbReference>
<dbReference type="GO" id="GO:0003254">
    <property type="term" value="P:regulation of membrane depolarization"/>
    <property type="evidence" value="ECO:0007669"/>
    <property type="project" value="TreeGrafter"/>
</dbReference>
<dbReference type="PANTHER" id="PTHR45689:SF14">
    <property type="entry name" value="CYCLIC NUCLEOTIDE-GATED CATION CHANNEL SUBUNIT A-LIKE PROTEIN"/>
    <property type="match status" value="1"/>
</dbReference>
<gene>
    <name evidence="4" type="ORF">NQ315_011447</name>
</gene>
<dbReference type="Gene3D" id="1.10.287.630">
    <property type="entry name" value="Helix hairpin bin"/>
    <property type="match status" value="1"/>
</dbReference>
<evidence type="ECO:0000256" key="1">
    <source>
        <dbReference type="SAM" id="Coils"/>
    </source>
</evidence>
<dbReference type="GO" id="GO:0005249">
    <property type="term" value="F:voltage-gated potassium channel activity"/>
    <property type="evidence" value="ECO:0007669"/>
    <property type="project" value="TreeGrafter"/>
</dbReference>
<feature type="transmembrane region" description="Helical" evidence="2">
    <location>
        <begin position="97"/>
        <end position="118"/>
    </location>
</feature>
<keyword evidence="2" id="KW-1133">Transmembrane helix</keyword>
<feature type="transmembrane region" description="Helical" evidence="2">
    <location>
        <begin position="139"/>
        <end position="162"/>
    </location>
</feature>
<dbReference type="GO" id="GO:0035725">
    <property type="term" value="P:sodium ion transmembrane transport"/>
    <property type="evidence" value="ECO:0007669"/>
    <property type="project" value="TreeGrafter"/>
</dbReference>
<feature type="transmembrane region" description="Helical" evidence="2">
    <location>
        <begin position="292"/>
        <end position="318"/>
    </location>
</feature>
<evidence type="ECO:0000313" key="4">
    <source>
        <dbReference type="EMBL" id="KAJ8917994.1"/>
    </source>
</evidence>
<feature type="transmembrane region" description="Helical" evidence="2">
    <location>
        <begin position="168"/>
        <end position="187"/>
    </location>
</feature>
<evidence type="ECO:0000313" key="5">
    <source>
        <dbReference type="Proteomes" id="UP001159042"/>
    </source>
</evidence>
<feature type="domain" description="Cyclic nucleotide-binding" evidence="3">
    <location>
        <begin position="395"/>
        <end position="512"/>
    </location>
</feature>
<evidence type="ECO:0000256" key="2">
    <source>
        <dbReference type="SAM" id="Phobius"/>
    </source>
</evidence>
<feature type="transmembrane region" description="Helical" evidence="2">
    <location>
        <begin position="66"/>
        <end position="85"/>
    </location>
</feature>
<dbReference type="PANTHER" id="PTHR45689">
    <property type="entry name" value="I[[H]] CHANNEL, ISOFORM E"/>
    <property type="match status" value="1"/>
</dbReference>
<keyword evidence="1" id="KW-0175">Coiled coil</keyword>
<protein>
    <recommendedName>
        <fullName evidence="3">Cyclic nucleotide-binding domain-containing protein</fullName>
    </recommendedName>
</protein>